<gene>
    <name evidence="1" type="ORF">O6H91_21G005800</name>
</gene>
<organism evidence="1 2">
    <name type="scientific">Diphasiastrum complanatum</name>
    <name type="common">Issler's clubmoss</name>
    <name type="synonym">Lycopodium complanatum</name>
    <dbReference type="NCBI Taxonomy" id="34168"/>
    <lineage>
        <taxon>Eukaryota</taxon>
        <taxon>Viridiplantae</taxon>
        <taxon>Streptophyta</taxon>
        <taxon>Embryophyta</taxon>
        <taxon>Tracheophyta</taxon>
        <taxon>Lycopodiopsida</taxon>
        <taxon>Lycopodiales</taxon>
        <taxon>Lycopodiaceae</taxon>
        <taxon>Lycopodioideae</taxon>
        <taxon>Diphasiastrum</taxon>
    </lineage>
</organism>
<dbReference type="Proteomes" id="UP001162992">
    <property type="component" value="Chromosome 21"/>
</dbReference>
<protein>
    <submittedName>
        <fullName evidence="1">Uncharacterized protein</fullName>
    </submittedName>
</protein>
<proteinExistence type="predicted"/>
<keyword evidence="2" id="KW-1185">Reference proteome</keyword>
<comment type="caution">
    <text evidence="1">The sequence shown here is derived from an EMBL/GenBank/DDBJ whole genome shotgun (WGS) entry which is preliminary data.</text>
</comment>
<dbReference type="EMBL" id="CM055112">
    <property type="protein sequence ID" value="KAJ7516947.1"/>
    <property type="molecule type" value="Genomic_DNA"/>
</dbReference>
<reference evidence="2" key="1">
    <citation type="journal article" date="2024" name="Proc. Natl. Acad. Sci. U.S.A.">
        <title>Extraordinary preservation of gene collinearity over three hundred million years revealed in homosporous lycophytes.</title>
        <authorList>
            <person name="Li C."/>
            <person name="Wickell D."/>
            <person name="Kuo L.Y."/>
            <person name="Chen X."/>
            <person name="Nie B."/>
            <person name="Liao X."/>
            <person name="Peng D."/>
            <person name="Ji J."/>
            <person name="Jenkins J."/>
            <person name="Williams M."/>
            <person name="Shu S."/>
            <person name="Plott C."/>
            <person name="Barry K."/>
            <person name="Rajasekar S."/>
            <person name="Grimwood J."/>
            <person name="Han X."/>
            <person name="Sun S."/>
            <person name="Hou Z."/>
            <person name="He W."/>
            <person name="Dai G."/>
            <person name="Sun C."/>
            <person name="Schmutz J."/>
            <person name="Leebens-Mack J.H."/>
            <person name="Li F.W."/>
            <person name="Wang L."/>
        </authorList>
    </citation>
    <scope>NUCLEOTIDE SEQUENCE [LARGE SCALE GENOMIC DNA]</scope>
    <source>
        <strain evidence="2">cv. PW_Plant_1</strain>
    </source>
</reference>
<name>A0ACC2AIL4_DIPCM</name>
<evidence type="ECO:0000313" key="2">
    <source>
        <dbReference type="Proteomes" id="UP001162992"/>
    </source>
</evidence>
<accession>A0ACC2AIL4</accession>
<evidence type="ECO:0000313" key="1">
    <source>
        <dbReference type="EMBL" id="KAJ7516947.1"/>
    </source>
</evidence>
<sequence length="653" mass="72746">MGMATGKVTFAHDIESQESRVAENQAPGVVCEDGGYYEQLPDQKADHSESENAGSRMKFHALILTTICIAFIMCVGLLTSSFEPDLAPGKTVKDKAWSKQSGSMLLPMSSTTKEERLAKVPDNFFSSQRTAFHFQPWKNWMNDPNGPMFYKGYYHFFYQYNPDAAVWGNITWGHSVSTDLIHWYPLNIALVPDHWYDAEGVWSGSVTVLLDGKPVILYTGSSNESVQLQNMAVPEDFSDPFLRNWVKVPQNPVLVPPPGIGKKDFRDPTTAWLESDGLWRIAVGAKEGTTGLALVYRTTDFLDWTLQSKFLHSVAGTGMWECVDFYPVSLTGLNGLDTSKVQVNQLVKYILKASMDDDKHDYYTIGTYSTDSQTFIPDDPTKDVGFGLRYDYGKYYASKTFYDPVKERRILWGWANESDSEQDDIIKGWASVQSIPRTLVLDSHTGSNLLQWPIEELELLRGDNSVVKQNMSLNGGDVVKVGVSGAQLDIEVTFTYPDVHKLDVLPEHKEYDCSQGGAAQRGLFGPFGLLVLAADNLVEQTAVYFYLSLRPNGKWVTTVCSDQSRSSLAKGIDTTVYGTVFDKPPTENSLSLRVIVDHSVVETFAQGGRACITSRVYPTVAIDRNAHLFLFNNGTKPVTMQTLGAWEMSSAYA</sequence>